<keyword evidence="4" id="KW-1185">Reference proteome</keyword>
<keyword evidence="2" id="KW-1133">Transmembrane helix</keyword>
<protein>
    <recommendedName>
        <fullName evidence="5">DUF3515 domain-containing protein</fullName>
    </recommendedName>
</protein>
<dbReference type="AlphaFoldDB" id="A0A1H3KUY7"/>
<dbReference type="OrthoDB" id="5185834at2"/>
<proteinExistence type="predicted"/>
<organism evidence="3 4">
    <name type="scientific">Micromonospora pattaloongensis</name>
    <dbReference type="NCBI Taxonomy" id="405436"/>
    <lineage>
        <taxon>Bacteria</taxon>
        <taxon>Bacillati</taxon>
        <taxon>Actinomycetota</taxon>
        <taxon>Actinomycetes</taxon>
        <taxon>Micromonosporales</taxon>
        <taxon>Micromonosporaceae</taxon>
        <taxon>Micromonospora</taxon>
    </lineage>
</organism>
<evidence type="ECO:0008006" key="5">
    <source>
        <dbReference type="Google" id="ProtNLM"/>
    </source>
</evidence>
<gene>
    <name evidence="3" type="ORF">SAMN05444365_102631</name>
</gene>
<name>A0A1H3KUY7_9ACTN</name>
<keyword evidence="2" id="KW-0812">Transmembrane</keyword>
<dbReference type="RefSeq" id="WP_091554367.1">
    <property type="nucleotide sequence ID" value="NZ_FNPH01000002.1"/>
</dbReference>
<dbReference type="InterPro" id="IPR021903">
    <property type="entry name" value="DUF3515"/>
</dbReference>
<dbReference type="EMBL" id="FNPH01000002">
    <property type="protein sequence ID" value="SDY55568.1"/>
    <property type="molecule type" value="Genomic_DNA"/>
</dbReference>
<dbReference type="STRING" id="405436.SAMN05444365_102631"/>
<evidence type="ECO:0000313" key="4">
    <source>
        <dbReference type="Proteomes" id="UP000242415"/>
    </source>
</evidence>
<feature type="transmembrane region" description="Helical" evidence="2">
    <location>
        <begin position="17"/>
        <end position="37"/>
    </location>
</feature>
<sequence>MSGPHETAPRDRTTRQAALWATAVAVPVAALVAVFAINQLSPEEPAAAPTPSPSVSASAPRPQSSAPVAMAAPPLADRAGTVCRALLSRLPAQVRDLSQRPVTAGHEQNAAYGDPAVTVACGIPLPSFPPTDLVYPLDRVCWHAGQRPDATVWTTVDREVPVQVTIPKTYDEPGQWVIPFSAPVIAAVPSAKTIPTGCGG</sequence>
<evidence type="ECO:0000256" key="2">
    <source>
        <dbReference type="SAM" id="Phobius"/>
    </source>
</evidence>
<evidence type="ECO:0000313" key="3">
    <source>
        <dbReference type="EMBL" id="SDY55568.1"/>
    </source>
</evidence>
<reference evidence="4" key="1">
    <citation type="submission" date="2016-10" db="EMBL/GenBank/DDBJ databases">
        <authorList>
            <person name="Varghese N."/>
            <person name="Submissions S."/>
        </authorList>
    </citation>
    <scope>NUCLEOTIDE SEQUENCE [LARGE SCALE GENOMIC DNA]</scope>
    <source>
        <strain evidence="4">DSM 45245</strain>
    </source>
</reference>
<keyword evidence="2" id="KW-0472">Membrane</keyword>
<evidence type="ECO:0000256" key="1">
    <source>
        <dbReference type="SAM" id="MobiDB-lite"/>
    </source>
</evidence>
<dbReference type="Pfam" id="PF12028">
    <property type="entry name" value="DUF3515"/>
    <property type="match status" value="1"/>
</dbReference>
<feature type="region of interest" description="Disordered" evidence="1">
    <location>
        <begin position="44"/>
        <end position="69"/>
    </location>
</feature>
<dbReference type="Proteomes" id="UP000242415">
    <property type="component" value="Unassembled WGS sequence"/>
</dbReference>
<accession>A0A1H3KUY7</accession>